<gene>
    <name evidence="1" type="ORF">S12H4_55566</name>
</gene>
<protein>
    <submittedName>
        <fullName evidence="1">Uncharacterized protein</fullName>
    </submittedName>
</protein>
<sequence>MAIDLLFMGSSADRSGADVALPLAAGEFHVTGNGVPGTATQWFPKAKGSIKGAFVNSETAAMVECYFNDIDDNNRQKLWATHLQSDPLRTQIMTPCDYQID</sequence>
<accession>X1VVG4</accession>
<organism evidence="1">
    <name type="scientific">marine sediment metagenome</name>
    <dbReference type="NCBI Taxonomy" id="412755"/>
    <lineage>
        <taxon>unclassified sequences</taxon>
        <taxon>metagenomes</taxon>
        <taxon>ecological metagenomes</taxon>
    </lineage>
</organism>
<feature type="non-terminal residue" evidence="1">
    <location>
        <position position="101"/>
    </location>
</feature>
<evidence type="ECO:0000313" key="1">
    <source>
        <dbReference type="EMBL" id="GAJ21961.1"/>
    </source>
</evidence>
<proteinExistence type="predicted"/>
<name>X1VVG4_9ZZZZ</name>
<comment type="caution">
    <text evidence="1">The sequence shown here is derived from an EMBL/GenBank/DDBJ whole genome shotgun (WGS) entry which is preliminary data.</text>
</comment>
<reference evidence="1" key="1">
    <citation type="journal article" date="2014" name="Front. Microbiol.">
        <title>High frequency of phylogenetically diverse reductive dehalogenase-homologous genes in deep subseafloor sedimentary metagenomes.</title>
        <authorList>
            <person name="Kawai M."/>
            <person name="Futagami T."/>
            <person name="Toyoda A."/>
            <person name="Takaki Y."/>
            <person name="Nishi S."/>
            <person name="Hori S."/>
            <person name="Arai W."/>
            <person name="Tsubouchi T."/>
            <person name="Morono Y."/>
            <person name="Uchiyama I."/>
            <person name="Ito T."/>
            <person name="Fujiyama A."/>
            <person name="Inagaki F."/>
            <person name="Takami H."/>
        </authorList>
    </citation>
    <scope>NUCLEOTIDE SEQUENCE</scope>
    <source>
        <strain evidence="1">Expedition CK06-06</strain>
    </source>
</reference>
<dbReference type="AlphaFoldDB" id="X1VVG4"/>
<dbReference type="EMBL" id="BARW01035658">
    <property type="protein sequence ID" value="GAJ21961.1"/>
    <property type="molecule type" value="Genomic_DNA"/>
</dbReference>